<accession>A0AAE0XC76</accession>
<dbReference type="Pfam" id="PF12937">
    <property type="entry name" value="F-box-like"/>
    <property type="match status" value="1"/>
</dbReference>
<feature type="domain" description="F-box" evidence="4">
    <location>
        <begin position="76"/>
        <end position="122"/>
    </location>
</feature>
<dbReference type="PANTHER" id="PTHR10706">
    <property type="entry name" value="F-BOX FAMILY PROTEIN"/>
    <property type="match status" value="1"/>
</dbReference>
<dbReference type="SMART" id="SM00256">
    <property type="entry name" value="FBOX"/>
    <property type="match status" value="1"/>
</dbReference>
<dbReference type="EMBL" id="JAULSO010000002">
    <property type="protein sequence ID" value="KAK3689549.1"/>
    <property type="molecule type" value="Genomic_DNA"/>
</dbReference>
<dbReference type="Gene3D" id="1.20.1280.50">
    <property type="match status" value="1"/>
</dbReference>
<evidence type="ECO:0000313" key="6">
    <source>
        <dbReference type="Proteomes" id="UP001270362"/>
    </source>
</evidence>
<reference evidence="5" key="1">
    <citation type="journal article" date="2023" name="Mol. Phylogenet. Evol.">
        <title>Genome-scale phylogeny and comparative genomics of the fungal order Sordariales.</title>
        <authorList>
            <person name="Hensen N."/>
            <person name="Bonometti L."/>
            <person name="Westerberg I."/>
            <person name="Brannstrom I.O."/>
            <person name="Guillou S."/>
            <person name="Cros-Aarteil S."/>
            <person name="Calhoun S."/>
            <person name="Haridas S."/>
            <person name="Kuo A."/>
            <person name="Mondo S."/>
            <person name="Pangilinan J."/>
            <person name="Riley R."/>
            <person name="LaButti K."/>
            <person name="Andreopoulos B."/>
            <person name="Lipzen A."/>
            <person name="Chen C."/>
            <person name="Yan M."/>
            <person name="Daum C."/>
            <person name="Ng V."/>
            <person name="Clum A."/>
            <person name="Steindorff A."/>
            <person name="Ohm R.A."/>
            <person name="Martin F."/>
            <person name="Silar P."/>
            <person name="Natvig D.O."/>
            <person name="Lalanne C."/>
            <person name="Gautier V."/>
            <person name="Ament-Velasquez S.L."/>
            <person name="Kruys A."/>
            <person name="Hutchinson M.I."/>
            <person name="Powell A.J."/>
            <person name="Barry K."/>
            <person name="Miller A.N."/>
            <person name="Grigoriev I.V."/>
            <person name="Debuchy R."/>
            <person name="Gladieux P."/>
            <person name="Hiltunen Thoren M."/>
            <person name="Johannesson H."/>
        </authorList>
    </citation>
    <scope>NUCLEOTIDE SEQUENCE</scope>
    <source>
        <strain evidence="5">CBS 314.62</strain>
    </source>
</reference>
<gene>
    <name evidence="5" type="ORF">B0T22DRAFT_173718</name>
</gene>
<reference evidence="5" key="2">
    <citation type="submission" date="2023-06" db="EMBL/GenBank/DDBJ databases">
        <authorList>
            <consortium name="Lawrence Berkeley National Laboratory"/>
            <person name="Haridas S."/>
            <person name="Hensen N."/>
            <person name="Bonometti L."/>
            <person name="Westerberg I."/>
            <person name="Brannstrom I.O."/>
            <person name="Guillou S."/>
            <person name="Cros-Aarteil S."/>
            <person name="Calhoun S."/>
            <person name="Kuo A."/>
            <person name="Mondo S."/>
            <person name="Pangilinan J."/>
            <person name="Riley R."/>
            <person name="Labutti K."/>
            <person name="Andreopoulos B."/>
            <person name="Lipzen A."/>
            <person name="Chen C."/>
            <person name="Yanf M."/>
            <person name="Daum C."/>
            <person name="Ng V."/>
            <person name="Clum A."/>
            <person name="Steindorff A."/>
            <person name="Ohm R."/>
            <person name="Martin F."/>
            <person name="Silar P."/>
            <person name="Natvig D."/>
            <person name="Lalanne C."/>
            <person name="Gautier V."/>
            <person name="Ament-Velasquez S.L."/>
            <person name="Kruys A."/>
            <person name="Hutchinson M.I."/>
            <person name="Powell A.J."/>
            <person name="Barry K."/>
            <person name="Miller A.N."/>
            <person name="Grigoriev I.V."/>
            <person name="Debuchy R."/>
            <person name="Gladieux P."/>
            <person name="Thoren M.H."/>
            <person name="Johannesson H."/>
        </authorList>
    </citation>
    <scope>NUCLEOTIDE SEQUENCE</scope>
    <source>
        <strain evidence="5">CBS 314.62</strain>
    </source>
</reference>
<dbReference type="PROSITE" id="PS50181">
    <property type="entry name" value="FBOX"/>
    <property type="match status" value="1"/>
</dbReference>
<dbReference type="PANTHER" id="PTHR10706:SF130">
    <property type="entry name" value="F-BOX ONLY PROTEIN 31"/>
    <property type="match status" value="1"/>
</dbReference>
<dbReference type="AlphaFoldDB" id="A0AAE0XC76"/>
<evidence type="ECO:0000313" key="5">
    <source>
        <dbReference type="EMBL" id="KAK3689549.1"/>
    </source>
</evidence>
<dbReference type="Proteomes" id="UP001270362">
    <property type="component" value="Unassembled WGS sequence"/>
</dbReference>
<feature type="region of interest" description="Disordered" evidence="3">
    <location>
        <begin position="1"/>
        <end position="78"/>
    </location>
</feature>
<evidence type="ECO:0000256" key="3">
    <source>
        <dbReference type="SAM" id="MobiDB-lite"/>
    </source>
</evidence>
<dbReference type="InterPro" id="IPR045048">
    <property type="entry name" value="FBXO31/39"/>
</dbReference>
<comment type="caution">
    <text evidence="5">The sequence shown here is derived from an EMBL/GenBank/DDBJ whole genome shotgun (WGS) entry which is preliminary data.</text>
</comment>
<evidence type="ECO:0000256" key="1">
    <source>
        <dbReference type="ARBA" id="ARBA00004906"/>
    </source>
</evidence>
<evidence type="ECO:0000256" key="2">
    <source>
        <dbReference type="ARBA" id="ARBA00022786"/>
    </source>
</evidence>
<feature type="compositionally biased region" description="Basic and acidic residues" evidence="3">
    <location>
        <begin position="54"/>
        <end position="67"/>
    </location>
</feature>
<proteinExistence type="predicted"/>
<sequence length="575" mass="64346">MEQQQAHVNEITASDKPTLDNDNETSASEDGLWYDAPAEPLPDVDQDPSNPSDSHGDRKGKSKEIDNHAAPPPPQPCRLVSLPTELINSILSYLCPADLVAVSATCHALRIHAHDDHLWQAFVQASVPGVRVTSAYPCESFRMLFRVHEPRWFLPRHKIWFSDCDLTGRLVIVRYDQRRGCIEGYQLVAVSTRTAFQTWQADNNVIIHTFEPKVMLHLDKPVLQLPAWTPYNPAQQHHRSVLSMILHEPEGSSSSSHGSSEPIHIPPSRFRAEIPMPLGSVDTVRSNFIHARIIAPPSPAELSLLSFPYNNIWPPPTIPTPHRVLGASPRVDRILGSFTTLAPTGSPSPDDNYLLGDDLAPRSRREMSDQTFRIRKWLEVRDIAIPGIEAASVGLHIGEEISTYATLDAALYTPTPEKPYRGIWVGDYSGHGCEFLLIHQPDDDPGETFDADALVQEADETDEAFAQRKADRTVYRGRLEAIKLTGDPNVPRGEFTFVADDLGDDGFLETAQDEPFKGARVVKSRGHIANTGFVDDMYIESRLILVSHDRLAQHWVEFGHMSFFDRVDIDRFIIP</sequence>
<keyword evidence="2" id="KW-0833">Ubl conjugation pathway</keyword>
<protein>
    <recommendedName>
        <fullName evidence="4">F-box domain-containing protein</fullName>
    </recommendedName>
</protein>
<organism evidence="5 6">
    <name type="scientific">Podospora appendiculata</name>
    <dbReference type="NCBI Taxonomy" id="314037"/>
    <lineage>
        <taxon>Eukaryota</taxon>
        <taxon>Fungi</taxon>
        <taxon>Dikarya</taxon>
        <taxon>Ascomycota</taxon>
        <taxon>Pezizomycotina</taxon>
        <taxon>Sordariomycetes</taxon>
        <taxon>Sordariomycetidae</taxon>
        <taxon>Sordariales</taxon>
        <taxon>Podosporaceae</taxon>
        <taxon>Podospora</taxon>
    </lineage>
</organism>
<dbReference type="Pfam" id="PF12014">
    <property type="entry name" value="Cyclin_D1_bind"/>
    <property type="match status" value="1"/>
</dbReference>
<dbReference type="SUPFAM" id="SSF81383">
    <property type="entry name" value="F-box domain"/>
    <property type="match status" value="1"/>
</dbReference>
<dbReference type="InterPro" id="IPR036047">
    <property type="entry name" value="F-box-like_dom_sf"/>
</dbReference>
<dbReference type="InterPro" id="IPR001810">
    <property type="entry name" value="F-box_dom"/>
</dbReference>
<evidence type="ECO:0000259" key="4">
    <source>
        <dbReference type="PROSITE" id="PS50181"/>
    </source>
</evidence>
<keyword evidence="6" id="KW-1185">Reference proteome</keyword>
<name>A0AAE0XC76_9PEZI</name>
<comment type="pathway">
    <text evidence="1">Protein modification; protein ubiquitination.</text>
</comment>